<sequence>MLAASTAVVCLTSCTNAPPPPLVTTEVAQTAPTRPVNPGEAVVGVDSVAGGLNPHKLSDQSMVTTALAQVMLPSVFRTGPDGTPRLDQTLMVSAQVTNTEPYTVTYRLRPEASWSDAAPIAAEDFVYLWERLRDEPGVIDGVGYRLISNISAREAGRVVEVTFAKPYPGWRSLFSSLLPAHLVKDSPGGWANVLADSYPVTGGPFSLRLLDRVRGEVILERNDRYWDPPAALDRIVLRRGDLNGITGALRTAHNQLALTALGAQGVSQIAGLGATVTHRTVARPSVATVLLRPVSPAMADTRIRSAVAAMIDRAALVKAGTDGGPQSALTADAQVLAPGTPGYTATGANAGPDPALGERLLTEAGYLKTAGIWTSPTAVLSLVLAVPADRPAYAAMATELRKQLTAAGVAVKVVSPPGAELFTTLPVTAAAKDPIDLIIAPLPVSPDPATALATRFGCAPSPDETPGTVAANPIGFCDSTVQATIDSAVTGEVPLADALTALEPVLWSRALTLPLYQEADDLIVRTDMTGVTAGPPLAGPFAGAAGWRRAAK</sequence>
<organism evidence="2 3">
    <name type="scientific">Actinokineospora xionganensis</name>
    <dbReference type="NCBI Taxonomy" id="2684470"/>
    <lineage>
        <taxon>Bacteria</taxon>
        <taxon>Bacillati</taxon>
        <taxon>Actinomycetota</taxon>
        <taxon>Actinomycetes</taxon>
        <taxon>Pseudonocardiales</taxon>
        <taxon>Pseudonocardiaceae</taxon>
        <taxon>Actinokineospora</taxon>
    </lineage>
</organism>
<dbReference type="InterPro" id="IPR039424">
    <property type="entry name" value="SBP_5"/>
</dbReference>
<dbReference type="CDD" id="cd08501">
    <property type="entry name" value="PBP2_Lpqw"/>
    <property type="match status" value="1"/>
</dbReference>
<evidence type="ECO:0000259" key="1">
    <source>
        <dbReference type="Pfam" id="PF00496"/>
    </source>
</evidence>
<dbReference type="Proteomes" id="UP000734823">
    <property type="component" value="Unassembled WGS sequence"/>
</dbReference>
<dbReference type="PANTHER" id="PTHR30290:SF65">
    <property type="entry name" value="MONOACYL PHOSPHATIDYLINOSITOL TETRAMANNOSIDE-BINDING PROTEIN LPQW-RELATED"/>
    <property type="match status" value="1"/>
</dbReference>
<dbReference type="EMBL" id="JABVED010000034">
    <property type="protein sequence ID" value="MBC6451541.1"/>
    <property type="molecule type" value="Genomic_DNA"/>
</dbReference>
<keyword evidence="3" id="KW-1185">Reference proteome</keyword>
<gene>
    <name evidence="2" type="ORF">GPZ80_30790</name>
</gene>
<evidence type="ECO:0000313" key="2">
    <source>
        <dbReference type="EMBL" id="MBC6451541.1"/>
    </source>
</evidence>
<evidence type="ECO:0000313" key="3">
    <source>
        <dbReference type="Proteomes" id="UP000734823"/>
    </source>
</evidence>
<dbReference type="Gene3D" id="3.10.105.10">
    <property type="entry name" value="Dipeptide-binding Protein, Domain 3"/>
    <property type="match status" value="1"/>
</dbReference>
<proteinExistence type="predicted"/>
<dbReference type="PANTHER" id="PTHR30290">
    <property type="entry name" value="PERIPLASMIC BINDING COMPONENT OF ABC TRANSPORTER"/>
    <property type="match status" value="1"/>
</dbReference>
<reference evidence="2 3" key="1">
    <citation type="submission" date="2020-06" db="EMBL/GenBank/DDBJ databases">
        <title>Actinokineospora xiongansis sp. nov., isolated from soil of Baiyangdian.</title>
        <authorList>
            <person name="Zhang X."/>
        </authorList>
    </citation>
    <scope>NUCLEOTIDE SEQUENCE [LARGE SCALE GENOMIC DNA]</scope>
    <source>
        <strain evidence="2 3">HBU206404</strain>
    </source>
</reference>
<protein>
    <submittedName>
        <fullName evidence="2">ABC transporter family substrate-binding protein</fullName>
    </submittedName>
</protein>
<dbReference type="InterPro" id="IPR000914">
    <property type="entry name" value="SBP_5_dom"/>
</dbReference>
<accession>A0ABR7LFR9</accession>
<dbReference type="Gene3D" id="3.90.76.10">
    <property type="entry name" value="Dipeptide-binding Protein, Domain 1"/>
    <property type="match status" value="1"/>
</dbReference>
<feature type="domain" description="Solute-binding protein family 5" evidence="1">
    <location>
        <begin position="98"/>
        <end position="458"/>
    </location>
</feature>
<name>A0ABR7LFR9_9PSEU</name>
<dbReference type="SUPFAM" id="SSF53850">
    <property type="entry name" value="Periplasmic binding protein-like II"/>
    <property type="match status" value="1"/>
</dbReference>
<dbReference type="Pfam" id="PF00496">
    <property type="entry name" value="SBP_bac_5"/>
    <property type="match status" value="1"/>
</dbReference>
<dbReference type="RefSeq" id="WP_187224640.1">
    <property type="nucleotide sequence ID" value="NZ_JABVED010000034.1"/>
</dbReference>
<comment type="caution">
    <text evidence="2">The sequence shown here is derived from an EMBL/GenBank/DDBJ whole genome shotgun (WGS) entry which is preliminary data.</text>
</comment>